<dbReference type="AlphaFoldDB" id="A0A4P1QGH0"/>
<organism evidence="1 3">
    <name type="scientific">Metamycoplasma hyosynoviae</name>
    <dbReference type="NCBI Taxonomy" id="29559"/>
    <lineage>
        <taxon>Bacteria</taxon>
        <taxon>Bacillati</taxon>
        <taxon>Mycoplasmatota</taxon>
        <taxon>Mycoplasmoidales</taxon>
        <taxon>Metamycoplasmataceae</taxon>
        <taxon>Metamycoplasma</taxon>
    </lineage>
</organism>
<dbReference type="KEGG" id="mhyv:MHSN_03320"/>
<protein>
    <submittedName>
        <fullName evidence="1">Uncharacterized protein</fullName>
    </submittedName>
</protein>
<evidence type="ECO:0000313" key="1">
    <source>
        <dbReference type="EMBL" id="ASI54181.1"/>
    </source>
</evidence>
<gene>
    <name evidence="1" type="ORF">MHSN_03320</name>
    <name evidence="2" type="ORF">QJ129_00410</name>
</gene>
<sequence length="250" mass="28959">MLPIQPIYYKSENQINETESFEKFKEKIDALKAKFDKKINQLFDATTLTKEKEIRIQTASIGSTSANVNDFVTEEEWKSIDHNIYKYITTFYNFHSVVRSTLTKIKEFLQTIDPLLEFGDNLSNVLSEMNPTGIPLFDTTVLVGKTVGAVLAALRVDNKKFEYSKEFILDILEKIIKAKNTKNIEILKSTLWEAKRILDEQTLSFSILLTLPTARRKVNICLNEVINIYRLAFNRYEEYLRNNVWGGGCY</sequence>
<dbReference type="EMBL" id="CP008748">
    <property type="protein sequence ID" value="ASI54181.1"/>
    <property type="molecule type" value="Genomic_DNA"/>
</dbReference>
<dbReference type="RefSeq" id="WP_119863987.1">
    <property type="nucleotide sequence ID" value="NZ_CP008748.1"/>
</dbReference>
<reference evidence="1 3" key="1">
    <citation type="submission" date="2014-06" db="EMBL/GenBank/DDBJ databases">
        <title>The Whole Genome Sequence of Mycoplasma hyosynoviae strain ATCC 27095.</title>
        <authorList>
            <person name="Calcutt M.J."/>
            <person name="Foecking M.F."/>
        </authorList>
    </citation>
    <scope>NUCLEOTIDE SEQUENCE [LARGE SCALE GENOMIC DNA]</scope>
    <source>
        <strain evidence="1 3">M60</strain>
    </source>
</reference>
<name>A0A4P1QGH0_9BACT</name>
<dbReference type="EMBL" id="JASBCP010000001">
    <property type="protein sequence ID" value="MDI3047731.1"/>
    <property type="molecule type" value="Genomic_DNA"/>
</dbReference>
<dbReference type="Proteomes" id="UP000264882">
    <property type="component" value="Chromosome"/>
</dbReference>
<keyword evidence="3" id="KW-1185">Reference proteome</keyword>
<proteinExistence type="predicted"/>
<accession>A0A4P1QGH0</accession>
<evidence type="ECO:0000313" key="2">
    <source>
        <dbReference type="EMBL" id="MDI3047731.1"/>
    </source>
</evidence>
<evidence type="ECO:0000313" key="3">
    <source>
        <dbReference type="Proteomes" id="UP000264882"/>
    </source>
</evidence>
<dbReference type="Proteomes" id="UP001233782">
    <property type="component" value="Unassembled WGS sequence"/>
</dbReference>
<reference evidence="2" key="2">
    <citation type="submission" date="2023-04" db="EMBL/GenBank/DDBJ databases">
        <title>Genomes of recent Mycoplasma hyosynoviae isolates 2023.</title>
        <authorList>
            <person name="Spergser J."/>
        </authorList>
    </citation>
    <scope>NUCLEOTIDE SEQUENCE</scope>
    <source>
        <strain evidence="2">SN1J23N</strain>
    </source>
</reference>